<dbReference type="InterPro" id="IPR047175">
    <property type="entry name" value="CotS-like"/>
</dbReference>
<sequence length="347" mass="39770">MAAASAKLVKEIMSRYPTKARRVRLLADKGKKAVWSIQTEQGEFILKKVPLDASRIAFMVHAVGYLKRNGVCTPAIVSTTSGEGYTAVGGEYYVLFEAVRGRSPDYGAENELRMIMRSMATFHRASAGIEPPAGASPSMLLFEWKRHGETRMERLNQWRTQRSSASDTNAMDRLFLKHVDRFVEQCRSSLARLEEPYYNRWVEETSVRKTLCHQDFAAANLAIGSDGALYVYDMDSLTVDLPVRDIRKILNKVMKKGTDWDLPKMLLMLKAYQEVYPLTKEQYKILAADVQFPHLFYGQVSKYYERRETAWTLDKHVRRLEEMIATETSKSAVLQSFLDRLDELVKP</sequence>
<dbReference type="EMBL" id="CAJVAS010000014">
    <property type="protein sequence ID" value="CAG7632123.1"/>
    <property type="molecule type" value="Genomic_DNA"/>
</dbReference>
<dbReference type="PANTHER" id="PTHR39179:SF1">
    <property type="entry name" value="SPORE COAT PROTEIN I"/>
    <property type="match status" value="1"/>
</dbReference>
<comment type="caution">
    <text evidence="2">The sequence shown here is derived from an EMBL/GenBank/DDBJ whole genome shotgun (WGS) entry which is preliminary data.</text>
</comment>
<reference evidence="2" key="1">
    <citation type="submission" date="2021-06" db="EMBL/GenBank/DDBJ databases">
        <authorList>
            <person name="Criscuolo A."/>
        </authorList>
    </citation>
    <scope>NUCLEOTIDE SEQUENCE</scope>
    <source>
        <strain evidence="2">CIP111600</strain>
    </source>
</reference>
<dbReference type="PANTHER" id="PTHR39179">
    <property type="entry name" value="SPORE COAT PROTEIN I"/>
    <property type="match status" value="1"/>
</dbReference>
<evidence type="ECO:0000313" key="3">
    <source>
        <dbReference type="Proteomes" id="UP000693672"/>
    </source>
</evidence>
<keyword evidence="2" id="KW-0946">Virion</keyword>
<dbReference type="Proteomes" id="UP000693672">
    <property type="component" value="Unassembled WGS sequence"/>
</dbReference>
<name>A0A916K3U6_9BACL</name>
<evidence type="ECO:0000259" key="1">
    <source>
        <dbReference type="Pfam" id="PF01636"/>
    </source>
</evidence>
<dbReference type="Pfam" id="PF01636">
    <property type="entry name" value="APH"/>
    <property type="match status" value="1"/>
</dbReference>
<dbReference type="RefSeq" id="WP_218093109.1">
    <property type="nucleotide sequence ID" value="NZ_CAJVAS010000014.1"/>
</dbReference>
<dbReference type="InterPro" id="IPR002575">
    <property type="entry name" value="Aminoglycoside_PTrfase"/>
</dbReference>
<feature type="domain" description="Aminoglycoside phosphotransferase" evidence="1">
    <location>
        <begin position="33"/>
        <end position="254"/>
    </location>
</feature>
<dbReference type="AlphaFoldDB" id="A0A916K3U6"/>
<dbReference type="NCBIfam" id="TIGR02906">
    <property type="entry name" value="spore_CotS"/>
    <property type="match status" value="1"/>
</dbReference>
<gene>
    <name evidence="2" type="primary">cotS</name>
    <name evidence="2" type="ORF">PAESOLCIP111_03349</name>
</gene>
<protein>
    <submittedName>
        <fullName evidence="2">Spore coat protein S</fullName>
    </submittedName>
</protein>
<evidence type="ECO:0000313" key="2">
    <source>
        <dbReference type="EMBL" id="CAG7632123.1"/>
    </source>
</evidence>
<organism evidence="2 3">
    <name type="scientific">Paenibacillus solanacearum</name>
    <dbReference type="NCBI Taxonomy" id="2048548"/>
    <lineage>
        <taxon>Bacteria</taxon>
        <taxon>Bacillati</taxon>
        <taxon>Bacillota</taxon>
        <taxon>Bacilli</taxon>
        <taxon>Bacillales</taxon>
        <taxon>Paenibacillaceae</taxon>
        <taxon>Paenibacillus</taxon>
    </lineage>
</organism>
<dbReference type="InterPro" id="IPR014255">
    <property type="entry name" value="Spore_coat_CotS"/>
</dbReference>
<dbReference type="GO" id="GO:0042601">
    <property type="term" value="C:endospore-forming forespore"/>
    <property type="evidence" value="ECO:0007669"/>
    <property type="project" value="TreeGrafter"/>
</dbReference>
<accession>A0A916K3U6</accession>
<proteinExistence type="predicted"/>
<keyword evidence="2" id="KW-0167">Capsid protein</keyword>
<keyword evidence="3" id="KW-1185">Reference proteome</keyword>